<dbReference type="EMBL" id="VRLR01000003">
    <property type="protein sequence ID" value="TXK81746.1"/>
    <property type="molecule type" value="Genomic_DNA"/>
</dbReference>
<organism evidence="1 2">
    <name type="scientific">Rheinheimera tangshanensis</name>
    <dbReference type="NCBI Taxonomy" id="400153"/>
    <lineage>
        <taxon>Bacteria</taxon>
        <taxon>Pseudomonadati</taxon>
        <taxon>Pseudomonadota</taxon>
        <taxon>Gammaproteobacteria</taxon>
        <taxon>Chromatiales</taxon>
        <taxon>Chromatiaceae</taxon>
        <taxon>Rheinheimera</taxon>
    </lineage>
</organism>
<proteinExistence type="predicted"/>
<evidence type="ECO:0000313" key="1">
    <source>
        <dbReference type="EMBL" id="TXK81746.1"/>
    </source>
</evidence>
<comment type="caution">
    <text evidence="1">The sequence shown here is derived from an EMBL/GenBank/DDBJ whole genome shotgun (WGS) entry which is preliminary data.</text>
</comment>
<gene>
    <name evidence="1" type="ORF">FU839_07555</name>
</gene>
<sequence>MKTEHELDALIAGLSSELKPSRDLWPELELRLIPAEIKNEEPVPLRPNKWLSVPFAGAYVASAASVLFAVTLFWQPAALQPSAPVQAGLFNPQQVDAQTAIVYSYEQAKAEQLASMKVVDPVYADWQQQLAQWQQAIGQVQLALKYNPNEAMLLKQLRQLYSQQHNYLQKVVQSGLV</sequence>
<dbReference type="RefSeq" id="WP_147903860.1">
    <property type="nucleotide sequence ID" value="NZ_BAAAGC010000008.1"/>
</dbReference>
<accession>A0A5C8LWU2</accession>
<evidence type="ECO:0000313" key="2">
    <source>
        <dbReference type="Proteomes" id="UP000321814"/>
    </source>
</evidence>
<keyword evidence="2" id="KW-1185">Reference proteome</keyword>
<protein>
    <submittedName>
        <fullName evidence="1">Uncharacterized protein</fullName>
    </submittedName>
</protein>
<dbReference type="AlphaFoldDB" id="A0A5C8LWU2"/>
<dbReference type="OrthoDB" id="6227277at2"/>
<reference evidence="1 2" key="1">
    <citation type="submission" date="2019-08" db="EMBL/GenBank/DDBJ databases">
        <title>Draft genome analysis of Rheinheimera tangshanensis isolated from the roots of fresh rice plants (Oryza sativa).</title>
        <authorList>
            <person name="Yu Q."/>
            <person name="Qi Y."/>
            <person name="Zhang H."/>
            <person name="Pu J."/>
        </authorList>
    </citation>
    <scope>NUCLEOTIDE SEQUENCE [LARGE SCALE GENOMIC DNA]</scope>
    <source>
        <strain evidence="1 2">JA3-B52</strain>
    </source>
</reference>
<name>A0A5C8LWU2_9GAMM</name>
<dbReference type="Proteomes" id="UP000321814">
    <property type="component" value="Unassembled WGS sequence"/>
</dbReference>